<name>F9GDT8_FUSOF</name>
<protein>
    <submittedName>
        <fullName evidence="2">Uncharacterized protein</fullName>
    </submittedName>
</protein>
<proteinExistence type="predicted"/>
<sequence length="165" mass="18192">MSTTSTTSRSSSESAATELTGASPNSPQTPSASTGLSGDFDQSKRTGSQDKKRPSVGRLGNGQCDGRDVSMSHTGSASQHASRRSSRSPLRDDQVSPSSFRHRQLGDRDQRQDGVMVIILQQLVHLNPRHQARQLAQSQDLFLAQELSHQPNLRQFLFQVRHWGR</sequence>
<feature type="compositionally biased region" description="Polar residues" evidence="1">
    <location>
        <begin position="24"/>
        <end position="36"/>
    </location>
</feature>
<dbReference type="PaxDb" id="5507-FOXG_14220P0"/>
<reference evidence="2" key="1">
    <citation type="journal article" date="2012" name="Mol. Plant Microbe Interact.">
        <title>A highly conserved effector in Fusarium oxysporum is required for full virulence on Arabidopsis.</title>
        <authorList>
            <person name="Thatcher L.F."/>
            <person name="Gardiner D.M."/>
            <person name="Kazan K."/>
            <person name="Manners J."/>
        </authorList>
    </citation>
    <scope>NUCLEOTIDE SEQUENCE [LARGE SCALE GENOMIC DNA]</scope>
    <source>
        <strain evidence="2">Fo5176</strain>
    </source>
</reference>
<feature type="compositionally biased region" description="Low complexity" evidence="1">
    <location>
        <begin position="1"/>
        <end position="23"/>
    </location>
</feature>
<dbReference type="AlphaFoldDB" id="F9GDT8"/>
<accession>F9GDT8</accession>
<evidence type="ECO:0000313" key="2">
    <source>
        <dbReference type="EMBL" id="EGU72669.1"/>
    </source>
</evidence>
<gene>
    <name evidence="2" type="ORF">FOXB_16822</name>
</gene>
<comment type="caution">
    <text evidence="2">The sequence shown here is derived from an EMBL/GenBank/DDBJ whole genome shotgun (WGS) entry which is preliminary data.</text>
</comment>
<evidence type="ECO:0000256" key="1">
    <source>
        <dbReference type="SAM" id="MobiDB-lite"/>
    </source>
</evidence>
<feature type="region of interest" description="Disordered" evidence="1">
    <location>
        <begin position="1"/>
        <end position="108"/>
    </location>
</feature>
<dbReference type="STRING" id="660025.F9GDT8"/>
<dbReference type="EMBL" id="AFQF01005781">
    <property type="protein sequence ID" value="EGU72669.1"/>
    <property type="molecule type" value="Genomic_DNA"/>
</dbReference>
<organism evidence="2">
    <name type="scientific">Fusarium oxysporum (strain Fo5176)</name>
    <name type="common">Fusarium vascular wilt</name>
    <dbReference type="NCBI Taxonomy" id="660025"/>
    <lineage>
        <taxon>Eukaryota</taxon>
        <taxon>Fungi</taxon>
        <taxon>Dikarya</taxon>
        <taxon>Ascomycota</taxon>
        <taxon>Pezizomycotina</taxon>
        <taxon>Sordariomycetes</taxon>
        <taxon>Hypocreomycetidae</taxon>
        <taxon>Hypocreales</taxon>
        <taxon>Nectriaceae</taxon>
        <taxon>Fusarium</taxon>
        <taxon>Fusarium oxysporum species complex</taxon>
    </lineage>
</organism>
<feature type="compositionally biased region" description="Basic and acidic residues" evidence="1">
    <location>
        <begin position="41"/>
        <end position="53"/>
    </location>
</feature>